<name>A0AAV6V0Z8_9ARAC</name>
<protein>
    <submittedName>
        <fullName evidence="2">Uncharacterized protein</fullName>
    </submittedName>
</protein>
<evidence type="ECO:0000256" key="1">
    <source>
        <dbReference type="SAM" id="MobiDB-lite"/>
    </source>
</evidence>
<organism evidence="2 3">
    <name type="scientific">Oedothorax gibbosus</name>
    <dbReference type="NCBI Taxonomy" id="931172"/>
    <lineage>
        <taxon>Eukaryota</taxon>
        <taxon>Metazoa</taxon>
        <taxon>Ecdysozoa</taxon>
        <taxon>Arthropoda</taxon>
        <taxon>Chelicerata</taxon>
        <taxon>Arachnida</taxon>
        <taxon>Araneae</taxon>
        <taxon>Araneomorphae</taxon>
        <taxon>Entelegynae</taxon>
        <taxon>Araneoidea</taxon>
        <taxon>Linyphiidae</taxon>
        <taxon>Erigoninae</taxon>
        <taxon>Oedothorax</taxon>
    </lineage>
</organism>
<feature type="compositionally biased region" description="Low complexity" evidence="1">
    <location>
        <begin position="113"/>
        <end position="127"/>
    </location>
</feature>
<dbReference type="Proteomes" id="UP000827092">
    <property type="component" value="Unassembled WGS sequence"/>
</dbReference>
<evidence type="ECO:0000313" key="3">
    <source>
        <dbReference type="Proteomes" id="UP000827092"/>
    </source>
</evidence>
<dbReference type="AlphaFoldDB" id="A0AAV6V0Z8"/>
<evidence type="ECO:0000313" key="2">
    <source>
        <dbReference type="EMBL" id="KAG8190422.1"/>
    </source>
</evidence>
<reference evidence="2 3" key="1">
    <citation type="journal article" date="2022" name="Nat. Ecol. Evol.">
        <title>A masculinizing supergene underlies an exaggerated male reproductive morph in a spider.</title>
        <authorList>
            <person name="Hendrickx F."/>
            <person name="De Corte Z."/>
            <person name="Sonet G."/>
            <person name="Van Belleghem S.M."/>
            <person name="Kostlbacher S."/>
            <person name="Vangestel C."/>
        </authorList>
    </citation>
    <scope>NUCLEOTIDE SEQUENCE [LARGE SCALE GENOMIC DNA]</scope>
    <source>
        <strain evidence="2">W744_W776</strain>
    </source>
</reference>
<dbReference type="EMBL" id="JAFNEN010000184">
    <property type="protein sequence ID" value="KAG8190422.1"/>
    <property type="molecule type" value="Genomic_DNA"/>
</dbReference>
<keyword evidence="3" id="KW-1185">Reference proteome</keyword>
<feature type="region of interest" description="Disordered" evidence="1">
    <location>
        <begin position="93"/>
        <end position="127"/>
    </location>
</feature>
<accession>A0AAV6V0Z8</accession>
<comment type="caution">
    <text evidence="2">The sequence shown here is derived from an EMBL/GenBank/DDBJ whole genome shotgun (WGS) entry which is preliminary data.</text>
</comment>
<proteinExistence type="predicted"/>
<gene>
    <name evidence="2" type="ORF">JTE90_009259</name>
</gene>
<sequence length="127" mass="13900">MLNWRWAPRHVTRCHRPATSLSNDVAVIVCLPTVCFDVLFVLSHGFCGVCLVKGIFLTSVRKDDPVSPQICEEAKPWLSSFPGEKGAHVRKCAPETRLPPPDTKSLRFLPTDASLASRSAPLSSTAT</sequence>